<keyword evidence="4" id="KW-0645">Protease</keyword>
<dbReference type="Pfam" id="PF02113">
    <property type="entry name" value="Peptidase_S13"/>
    <property type="match status" value="1"/>
</dbReference>
<dbReference type="InterPro" id="IPR000667">
    <property type="entry name" value="Peptidase_S13"/>
</dbReference>
<evidence type="ECO:0000256" key="2">
    <source>
        <dbReference type="ARBA" id="ARBA00022801"/>
    </source>
</evidence>
<keyword evidence="2 4" id="KW-0378">Hydrolase</keyword>
<dbReference type="Gene3D" id="3.40.710.10">
    <property type="entry name" value="DD-peptidase/beta-lactamase superfamily"/>
    <property type="match status" value="2"/>
</dbReference>
<dbReference type="SUPFAM" id="SSF56601">
    <property type="entry name" value="beta-lactamase/transpeptidase-like"/>
    <property type="match status" value="1"/>
</dbReference>
<dbReference type="EMBL" id="JBHSAY010000005">
    <property type="protein sequence ID" value="MFC4130428.1"/>
    <property type="molecule type" value="Genomic_DNA"/>
</dbReference>
<dbReference type="PRINTS" id="PR00922">
    <property type="entry name" value="DADACBPTASE3"/>
</dbReference>
<dbReference type="EC" id="3.4.16.4" evidence="4"/>
<keyword evidence="4" id="KW-0121">Carboxypeptidase</keyword>
<feature type="signal peptide" evidence="3">
    <location>
        <begin position="1"/>
        <end position="26"/>
    </location>
</feature>
<evidence type="ECO:0000313" key="4">
    <source>
        <dbReference type="EMBL" id="MFC4130428.1"/>
    </source>
</evidence>
<comment type="caution">
    <text evidence="4">The sequence shown here is derived from an EMBL/GenBank/DDBJ whole genome shotgun (WGS) entry which is preliminary data.</text>
</comment>
<keyword evidence="3" id="KW-0732">Signal</keyword>
<comment type="similarity">
    <text evidence="1">Belongs to the peptidase S13 family.</text>
</comment>
<proteinExistence type="inferred from homology"/>
<protein>
    <submittedName>
        <fullName evidence="4">D-alanyl-D-alanine carboxypeptidase/D-alanyl-D-alanine-endopeptidase</fullName>
        <ecNumber evidence="4">3.4.16.4</ecNumber>
    </submittedName>
</protein>
<dbReference type="Gene3D" id="3.50.80.20">
    <property type="entry name" value="D-Ala-D-Ala carboxypeptidase C, peptidase S13"/>
    <property type="match status" value="1"/>
</dbReference>
<dbReference type="PANTHER" id="PTHR30023">
    <property type="entry name" value="D-ALANYL-D-ALANINE CARBOXYPEPTIDASE"/>
    <property type="match status" value="1"/>
</dbReference>
<gene>
    <name evidence="4" type="primary">dacB</name>
    <name evidence="4" type="ORF">ACFOZ4_07410</name>
</gene>
<evidence type="ECO:0000256" key="3">
    <source>
        <dbReference type="SAM" id="SignalP"/>
    </source>
</evidence>
<evidence type="ECO:0000313" key="5">
    <source>
        <dbReference type="Proteomes" id="UP001595816"/>
    </source>
</evidence>
<feature type="chain" id="PRO_5045888279" evidence="3">
    <location>
        <begin position="27"/>
        <end position="528"/>
    </location>
</feature>
<dbReference type="RefSeq" id="WP_253757916.1">
    <property type="nucleotide sequence ID" value="NZ_JAMZDZ010000001.1"/>
</dbReference>
<dbReference type="NCBIfam" id="TIGR00666">
    <property type="entry name" value="PBP4"/>
    <property type="match status" value="1"/>
</dbReference>
<accession>A0ABV8LJI4</accession>
<keyword evidence="5" id="KW-1185">Reference proteome</keyword>
<name>A0ABV8LJI4_9ACTN</name>
<dbReference type="Proteomes" id="UP001595816">
    <property type="component" value="Unassembled WGS sequence"/>
</dbReference>
<evidence type="ECO:0000256" key="1">
    <source>
        <dbReference type="ARBA" id="ARBA00006096"/>
    </source>
</evidence>
<organism evidence="4 5">
    <name type="scientific">Hamadaea flava</name>
    <dbReference type="NCBI Taxonomy" id="1742688"/>
    <lineage>
        <taxon>Bacteria</taxon>
        <taxon>Bacillati</taxon>
        <taxon>Actinomycetota</taxon>
        <taxon>Actinomycetes</taxon>
        <taxon>Micromonosporales</taxon>
        <taxon>Micromonosporaceae</taxon>
        <taxon>Hamadaea</taxon>
    </lineage>
</organism>
<dbReference type="GO" id="GO:0009002">
    <property type="term" value="F:serine-type D-Ala-D-Ala carboxypeptidase activity"/>
    <property type="evidence" value="ECO:0007669"/>
    <property type="project" value="UniProtKB-EC"/>
</dbReference>
<dbReference type="InterPro" id="IPR012338">
    <property type="entry name" value="Beta-lactam/transpept-like"/>
</dbReference>
<dbReference type="PANTHER" id="PTHR30023:SF0">
    <property type="entry name" value="PENICILLIN-SENSITIVE CARBOXYPEPTIDASE A"/>
    <property type="match status" value="1"/>
</dbReference>
<reference evidence="5" key="1">
    <citation type="journal article" date="2019" name="Int. J. Syst. Evol. Microbiol.">
        <title>The Global Catalogue of Microorganisms (GCM) 10K type strain sequencing project: providing services to taxonomists for standard genome sequencing and annotation.</title>
        <authorList>
            <consortium name="The Broad Institute Genomics Platform"/>
            <consortium name="The Broad Institute Genome Sequencing Center for Infectious Disease"/>
            <person name="Wu L."/>
            <person name="Ma J."/>
        </authorList>
    </citation>
    <scope>NUCLEOTIDE SEQUENCE [LARGE SCALE GENOMIC DNA]</scope>
    <source>
        <strain evidence="5">CGMCC 4.7289</strain>
    </source>
</reference>
<sequence length="528" mass="54929">MLRRHIATPLAVVLLAGVLAGGAATAEPTTDPALSQLVQRLDSILADARLNGSFAATVVRDAQTGETLYNRMGDKRLLPASNTKFLTSTAAMDILGADYRFTTDVLSPGKRAGAVLLGDVYLRGNGDPTSLAADYDKLAADIAASGVKVVAGDLVADDTYFDDVRLGTGWAADDEYSYYSQQASALTIAPDTDYDNGNVVITVSPGAKAGDKPVVTVTPPTDYVTIVNNGSTVAGGGTDTLGVSREHGNNNIVIDGNIPVGGSDTVEWIAVWEPTGLAASVFRAALKAHGINVLGRTRLGVATPSSASVLAAHQSMTLAELMVPFLKLSNNGHAEALTKAIGQKVSGKGTWSAGLAAIKSFVVSQGMDGATFRQSDGSGLTRWDMIPAYELTDLLVAVRSKPWYATWYNALPIAGNADRFTGGTLRSRMRNTPAANNVHAKTGSLTGVSALSGYVTTADGRQLVFSVIENNYLASTVKPIEDSIAIALASWNSTSAAAARLAPATSSDSSADDTPADLECSWLKPVLC</sequence>